<dbReference type="EMBL" id="CP098755">
    <property type="protein sequence ID" value="USG68154.1"/>
    <property type="molecule type" value="Genomic_DNA"/>
</dbReference>
<evidence type="ECO:0000313" key="2">
    <source>
        <dbReference type="Proteomes" id="UP001056500"/>
    </source>
</evidence>
<name>A0ABY4WMS3_9BACL</name>
<accession>A0ABY4WMS3</accession>
<gene>
    <name evidence="1" type="ORF">NDK47_13085</name>
</gene>
<dbReference type="InterPro" id="IPR011009">
    <property type="entry name" value="Kinase-like_dom_sf"/>
</dbReference>
<protein>
    <recommendedName>
        <fullName evidence="3">Aminoglycoside phosphotransferase domain-containing protein</fullName>
    </recommendedName>
</protein>
<evidence type="ECO:0000313" key="1">
    <source>
        <dbReference type="EMBL" id="USG68154.1"/>
    </source>
</evidence>
<dbReference type="SUPFAM" id="SSF56112">
    <property type="entry name" value="Protein kinase-like (PK-like)"/>
    <property type="match status" value="1"/>
</dbReference>
<proteinExistence type="predicted"/>
<reference evidence="1" key="1">
    <citation type="submission" date="2022-06" db="EMBL/GenBank/DDBJ databases">
        <title>Genome sequencing of Brevibacillus sp. BB3-R1.</title>
        <authorList>
            <person name="Heo J."/>
            <person name="Lee D."/>
            <person name="Won M."/>
            <person name="Han B.-H."/>
            <person name="Hong S.-B."/>
            <person name="Kwon S.-W."/>
        </authorList>
    </citation>
    <scope>NUCLEOTIDE SEQUENCE</scope>
    <source>
        <strain evidence="1">BB3-R1</strain>
    </source>
</reference>
<evidence type="ECO:0008006" key="3">
    <source>
        <dbReference type="Google" id="ProtNLM"/>
    </source>
</evidence>
<keyword evidence="2" id="KW-1185">Reference proteome</keyword>
<sequence>MDNVFLRDKQVKFIDWEWAGVTSPIRDVTFILQDIYNLDLLRYVVSRYYELITETVLHVSEEDYMRDLAIWAIDITLMMLGWEIEKMTLSEETGDDIINKVNFKIHFIQEQWNHFIENEGSN</sequence>
<organism evidence="1 2">
    <name type="scientific">Brevibacillus ruminantium</name>
    <dbReference type="NCBI Taxonomy" id="2950604"/>
    <lineage>
        <taxon>Bacteria</taxon>
        <taxon>Bacillati</taxon>
        <taxon>Bacillota</taxon>
        <taxon>Bacilli</taxon>
        <taxon>Bacillales</taxon>
        <taxon>Paenibacillaceae</taxon>
        <taxon>Brevibacillus</taxon>
    </lineage>
</organism>
<dbReference type="Proteomes" id="UP001056500">
    <property type="component" value="Chromosome"/>
</dbReference>